<proteinExistence type="predicted"/>
<evidence type="ECO:0000313" key="2">
    <source>
        <dbReference type="Proteomes" id="UP001597233"/>
    </source>
</evidence>
<protein>
    <submittedName>
        <fullName evidence="1">Uncharacterized protein</fullName>
    </submittedName>
</protein>
<evidence type="ECO:0000313" key="1">
    <source>
        <dbReference type="EMBL" id="MFD1886732.1"/>
    </source>
</evidence>
<sequence>MQTADINIFKNSLIQLDQLEHHIQSTKKSILNISSLEVDNSPSELDGYDYAFSLVFGVLGGVFSSNKKIETMLDRIHTDSSKLNPKTLLGRLLQHNGDEIDQAIMPSGLKSFINRDGISRPEIGFHRLMRGHDPFSKSGDNPFQLLCNQHGLLKGILQVFRHLTADTFSKQGLPIPFHSFFDYEKEGKLSNWLLKVTKDSVKGNNVNQVTAFNHIFTVRMQDIASQGLLYALCEAYFLAREIKDDIRKTQLRIITYTSGFLTHGITGMARQSGVPYINWPMLSMLMKEMCVFLRLNYQEIKAMERITASIIDENKLLERQVFETGKSLISYSDGSGYIRELQKQDTIFEDLVDFFEEE</sequence>
<name>A0ABW4RKA1_9BACL</name>
<accession>A0ABW4RKA1</accession>
<dbReference type="RefSeq" id="WP_347326144.1">
    <property type="nucleotide sequence ID" value="NZ_JBCGUH010000009.1"/>
</dbReference>
<dbReference type="EMBL" id="JBHUEH010000016">
    <property type="protein sequence ID" value="MFD1886732.1"/>
    <property type="molecule type" value="Genomic_DNA"/>
</dbReference>
<keyword evidence="2" id="KW-1185">Reference proteome</keyword>
<comment type="caution">
    <text evidence="1">The sequence shown here is derived from an EMBL/GenBank/DDBJ whole genome shotgun (WGS) entry which is preliminary data.</text>
</comment>
<organism evidence="1 2">
    <name type="scientific">Paenibacillus wenxiniae</name>
    <dbReference type="NCBI Taxonomy" id="1636843"/>
    <lineage>
        <taxon>Bacteria</taxon>
        <taxon>Bacillati</taxon>
        <taxon>Bacillota</taxon>
        <taxon>Bacilli</taxon>
        <taxon>Bacillales</taxon>
        <taxon>Paenibacillaceae</taxon>
        <taxon>Paenibacillus</taxon>
    </lineage>
</organism>
<gene>
    <name evidence="1" type="ORF">ACFSC9_14475</name>
</gene>
<dbReference type="Proteomes" id="UP001597233">
    <property type="component" value="Unassembled WGS sequence"/>
</dbReference>
<reference evidence="2" key="1">
    <citation type="journal article" date="2019" name="Int. J. Syst. Evol. Microbiol.">
        <title>The Global Catalogue of Microorganisms (GCM) 10K type strain sequencing project: providing services to taxonomists for standard genome sequencing and annotation.</title>
        <authorList>
            <consortium name="The Broad Institute Genomics Platform"/>
            <consortium name="The Broad Institute Genome Sequencing Center for Infectious Disease"/>
            <person name="Wu L."/>
            <person name="Ma J."/>
        </authorList>
    </citation>
    <scope>NUCLEOTIDE SEQUENCE [LARGE SCALE GENOMIC DNA]</scope>
    <source>
        <strain evidence="2">CCUG 54950</strain>
    </source>
</reference>